<dbReference type="Gramene" id="LPERR11G18250.1">
    <property type="protein sequence ID" value="LPERR11G18250.1"/>
    <property type="gene ID" value="LPERR11G18250"/>
</dbReference>
<keyword evidence="2" id="KW-1133">Transmembrane helix</keyword>
<feature type="transmembrane region" description="Helical" evidence="2">
    <location>
        <begin position="196"/>
        <end position="218"/>
    </location>
</feature>
<proteinExistence type="predicted"/>
<feature type="transmembrane region" description="Helical" evidence="2">
    <location>
        <begin position="489"/>
        <end position="511"/>
    </location>
</feature>
<feature type="transmembrane region" description="Helical" evidence="2">
    <location>
        <begin position="119"/>
        <end position="139"/>
    </location>
</feature>
<organism evidence="3 4">
    <name type="scientific">Leersia perrieri</name>
    <dbReference type="NCBI Taxonomy" id="77586"/>
    <lineage>
        <taxon>Eukaryota</taxon>
        <taxon>Viridiplantae</taxon>
        <taxon>Streptophyta</taxon>
        <taxon>Embryophyta</taxon>
        <taxon>Tracheophyta</taxon>
        <taxon>Spermatophyta</taxon>
        <taxon>Magnoliopsida</taxon>
        <taxon>Liliopsida</taxon>
        <taxon>Poales</taxon>
        <taxon>Poaceae</taxon>
        <taxon>BOP clade</taxon>
        <taxon>Oryzoideae</taxon>
        <taxon>Oryzeae</taxon>
        <taxon>Oryzinae</taxon>
        <taxon>Leersia</taxon>
    </lineage>
</organism>
<reference evidence="4" key="2">
    <citation type="submission" date="2013-12" db="EMBL/GenBank/DDBJ databases">
        <authorList>
            <person name="Yu Y."/>
            <person name="Lee S."/>
            <person name="de Baynast K."/>
            <person name="Wissotski M."/>
            <person name="Liu L."/>
            <person name="Talag J."/>
            <person name="Goicoechea J."/>
            <person name="Angelova A."/>
            <person name="Jetty R."/>
            <person name="Kudrna D."/>
            <person name="Golser W."/>
            <person name="Rivera L."/>
            <person name="Zhang J."/>
            <person name="Wing R."/>
        </authorList>
    </citation>
    <scope>NUCLEOTIDE SEQUENCE</scope>
</reference>
<feature type="transmembrane region" description="Helical" evidence="2">
    <location>
        <begin position="348"/>
        <end position="369"/>
    </location>
</feature>
<feature type="transmembrane region" description="Helical" evidence="2">
    <location>
        <begin position="55"/>
        <end position="76"/>
    </location>
</feature>
<dbReference type="Proteomes" id="UP000032180">
    <property type="component" value="Chromosome 11"/>
</dbReference>
<evidence type="ECO:0000313" key="3">
    <source>
        <dbReference type="EnsemblPlants" id="LPERR11G18250.1"/>
    </source>
</evidence>
<feature type="region of interest" description="Disordered" evidence="1">
    <location>
        <begin position="258"/>
        <end position="283"/>
    </location>
</feature>
<dbReference type="HOGENOM" id="CLU_518151_0_0_1"/>
<reference evidence="3" key="3">
    <citation type="submission" date="2015-04" db="UniProtKB">
        <authorList>
            <consortium name="EnsemblPlants"/>
        </authorList>
    </citation>
    <scope>IDENTIFICATION</scope>
</reference>
<sequence length="557" mass="60875">MSLLGDDEDSKGVMDHLAAVTALRTMASPGLVGITQLNLFSAVCVLFLANPPVDLWVKFLVVPLPVVFLPFGLSAIMLSKLADCDDHALNYAAGFVLGEFVYVFMLGGITLAVMTEAPLVAVATVTALLIAGNVLVWRFTYKYPKCLQSGFDRSLCTPIVSSGFGSMGKNSIAEENNAKVEELVIKYPKLAKFINYSFNAFMVIEIAVYTLLVVTFFIVSEQYWQPLLSMAFVSPLFFLPLCSTSILRDAYIKKYTTEPPGSKKRRRAAGDARRRRGGAPTSALSAAFSPSVKMSLLGDGEDCNGVMKHLAAVTALRTMASSGLLGITQLNLFSTVCVLFLAKPPVDLWVKFLVVPLPVVFLPFGLSAIMLSKLADSDNHVLNQTAGFVLAEFIYVFMLGGITLAVMTEVPVVAVATVTALLIAGNILVWRFTYKYPKCLQSDFNRSLCTPIVSSGYGSMGKKGIVEGNDVKVEELVTKYPEMAKFINYSFNAFMVIEIAVYTLLVVTFFIVSEQCWQPLLSMAFVSPLFFLPLYSTSILRDAYIKKYTTEPPGSKK</sequence>
<feature type="transmembrane region" description="Helical" evidence="2">
    <location>
        <begin position="224"/>
        <end position="247"/>
    </location>
</feature>
<evidence type="ECO:0000256" key="1">
    <source>
        <dbReference type="SAM" id="MobiDB-lite"/>
    </source>
</evidence>
<evidence type="ECO:0000256" key="2">
    <source>
        <dbReference type="SAM" id="Phobius"/>
    </source>
</evidence>
<feature type="compositionally biased region" description="Basic residues" evidence="1">
    <location>
        <begin position="262"/>
        <end position="277"/>
    </location>
</feature>
<feature type="transmembrane region" description="Helical" evidence="2">
    <location>
        <begin position="31"/>
        <end position="49"/>
    </location>
</feature>
<name>A0A0D9XUX7_9ORYZ</name>
<evidence type="ECO:0000313" key="4">
    <source>
        <dbReference type="Proteomes" id="UP000032180"/>
    </source>
</evidence>
<accession>A0A0D9XUX7</accession>
<dbReference type="EnsemblPlants" id="LPERR11G18250.1">
    <property type="protein sequence ID" value="LPERR11G18250.1"/>
    <property type="gene ID" value="LPERR11G18250"/>
</dbReference>
<feature type="transmembrane region" description="Helical" evidence="2">
    <location>
        <begin position="517"/>
        <end position="537"/>
    </location>
</feature>
<feature type="transmembrane region" description="Helical" evidence="2">
    <location>
        <begin position="381"/>
        <end position="406"/>
    </location>
</feature>
<dbReference type="AlphaFoldDB" id="A0A0D9XUX7"/>
<keyword evidence="4" id="KW-1185">Reference proteome</keyword>
<keyword evidence="2" id="KW-0812">Transmembrane</keyword>
<feature type="transmembrane region" description="Helical" evidence="2">
    <location>
        <begin position="88"/>
        <end position="113"/>
    </location>
</feature>
<feature type="transmembrane region" description="Helical" evidence="2">
    <location>
        <begin position="324"/>
        <end position="342"/>
    </location>
</feature>
<protein>
    <submittedName>
        <fullName evidence="3">Uncharacterized protein</fullName>
    </submittedName>
</protein>
<keyword evidence="2" id="KW-0472">Membrane</keyword>
<feature type="transmembrane region" description="Helical" evidence="2">
    <location>
        <begin position="412"/>
        <end position="432"/>
    </location>
</feature>
<reference evidence="3 4" key="1">
    <citation type="submission" date="2012-08" db="EMBL/GenBank/DDBJ databases">
        <title>Oryza genome evolution.</title>
        <authorList>
            <person name="Wing R.A."/>
        </authorList>
    </citation>
    <scope>NUCLEOTIDE SEQUENCE</scope>
</reference>